<protein>
    <submittedName>
        <fullName evidence="3">Alpha-L-rhamnosidase</fullName>
    </submittedName>
</protein>
<dbReference type="AlphaFoldDB" id="A0A3E1NCU1"/>
<evidence type="ECO:0000313" key="3">
    <source>
        <dbReference type="EMBL" id="RFM25634.1"/>
    </source>
</evidence>
<keyword evidence="4" id="KW-1185">Reference proteome</keyword>
<feature type="domain" description="Alpha-L-rhamnosidase six-hairpin glycosidase" evidence="1">
    <location>
        <begin position="205"/>
        <end position="396"/>
    </location>
</feature>
<dbReference type="InterPro" id="IPR012341">
    <property type="entry name" value="6hp_glycosidase-like_sf"/>
</dbReference>
<dbReference type="SUPFAM" id="SSF48208">
    <property type="entry name" value="Six-hairpin glycosidases"/>
    <property type="match status" value="1"/>
</dbReference>
<evidence type="ECO:0000259" key="2">
    <source>
        <dbReference type="Pfam" id="PF17390"/>
    </source>
</evidence>
<proteinExistence type="predicted"/>
<dbReference type="GO" id="GO:0005975">
    <property type="term" value="P:carbohydrate metabolic process"/>
    <property type="evidence" value="ECO:0007669"/>
    <property type="project" value="InterPro"/>
</dbReference>
<dbReference type="Gene3D" id="2.60.420.10">
    <property type="entry name" value="Maltose phosphorylase, domain 3"/>
    <property type="match status" value="1"/>
</dbReference>
<sequence length="592" mass="65558">MSFSLCTPRKIVALSAVIGCILLLHGYVHAQLPAVWNNLQSADARKPLTVTRYITPARIIKTTGNIVNAAQVLQPGTGQADLTGRNICVLRNIGPVKASLLLDFGKELQGGLQLITGMHTSGKPVRVRLRFGESVTEALSDTGGIPNATNDHAIRDEIVQLPWLGKFETGNTGFRFVNITLVDTFAELKLKEVSAMFAFQDIPYIGSFSCSDSLLNKIWRTGAYTVHLNMQDYLWDGIKRDRLVWVGDMHPEVATINAVFGDNPAVTKSLDRSRDDTPLPQWMNGISTYSMWWILIQRDWYYHNGDTVYLRKQAPYLRQLLRLLCSKTDHQNSEHLDGMRFLDWPSSQDSLAIHAGLQAMMVLSLQAGADLSRQLGDASTAAHCDATITRLKKHIPDANGSKQAAALLALSGLWPAEKANAILSKDGAQRFSTFYGYYMLQAQAMAGDYTGALNNIRSYWGGMLQMGATTFWEDFDISWMRDASRIDELPVPGKKDIHGDNGAYCYIGFRHSLCHGWASGPTPWLTQHILGIEVLEPGCRKVRIVPHLGDLQFAEGSFPTPYGIIKVKHIKQADGSVSSSIQAPEEVTVIRQ</sequence>
<gene>
    <name evidence="3" type="ORF">DXN05_24170</name>
</gene>
<evidence type="ECO:0000259" key="1">
    <source>
        <dbReference type="Pfam" id="PF17389"/>
    </source>
</evidence>
<dbReference type="EMBL" id="QTJU01000018">
    <property type="protein sequence ID" value="RFM25634.1"/>
    <property type="molecule type" value="Genomic_DNA"/>
</dbReference>
<reference evidence="3 4" key="1">
    <citation type="submission" date="2018-08" db="EMBL/GenBank/DDBJ databases">
        <title>Chitinophagaceae sp. K23C18032701, a novel bacterium isolated from forest soil.</title>
        <authorList>
            <person name="Wang C."/>
        </authorList>
    </citation>
    <scope>NUCLEOTIDE SEQUENCE [LARGE SCALE GENOMIC DNA]</scope>
    <source>
        <strain evidence="3 4">K23C18032701</strain>
    </source>
</reference>
<dbReference type="PANTHER" id="PTHR34987">
    <property type="entry name" value="C, PUTATIVE (AFU_ORTHOLOGUE AFUA_3G02880)-RELATED"/>
    <property type="match status" value="1"/>
</dbReference>
<dbReference type="Proteomes" id="UP000261284">
    <property type="component" value="Unassembled WGS sequence"/>
</dbReference>
<dbReference type="InterPro" id="IPR035398">
    <property type="entry name" value="Bac_rhamnosid_C"/>
</dbReference>
<comment type="caution">
    <text evidence="3">The sequence shown here is derived from an EMBL/GenBank/DDBJ whole genome shotgun (WGS) entry which is preliminary data.</text>
</comment>
<accession>A0A3E1NCU1</accession>
<dbReference type="OrthoDB" id="9815108at2"/>
<dbReference type="Gene3D" id="1.50.10.10">
    <property type="match status" value="1"/>
</dbReference>
<dbReference type="Pfam" id="PF17389">
    <property type="entry name" value="Bac_rhamnosid6H"/>
    <property type="match status" value="1"/>
</dbReference>
<evidence type="ECO:0000313" key="4">
    <source>
        <dbReference type="Proteomes" id="UP000261284"/>
    </source>
</evidence>
<dbReference type="Pfam" id="PF17390">
    <property type="entry name" value="Bac_rhamnosid_C"/>
    <property type="match status" value="1"/>
</dbReference>
<feature type="domain" description="Alpha-L-rhamnosidase C-terminal" evidence="2">
    <location>
        <begin position="531"/>
        <end position="588"/>
    </location>
</feature>
<dbReference type="PANTHER" id="PTHR34987:SF6">
    <property type="entry name" value="ALPHA-L-RHAMNOSIDASE SIX-HAIRPIN GLYCOSIDASE DOMAIN-CONTAINING PROTEIN"/>
    <property type="match status" value="1"/>
</dbReference>
<dbReference type="RefSeq" id="WP_116849888.1">
    <property type="nucleotide sequence ID" value="NZ_QTJU01000018.1"/>
</dbReference>
<dbReference type="InterPro" id="IPR008928">
    <property type="entry name" value="6-hairpin_glycosidase_sf"/>
</dbReference>
<organism evidence="3 4">
    <name type="scientific">Deminuibacter soli</name>
    <dbReference type="NCBI Taxonomy" id="2291815"/>
    <lineage>
        <taxon>Bacteria</taxon>
        <taxon>Pseudomonadati</taxon>
        <taxon>Bacteroidota</taxon>
        <taxon>Chitinophagia</taxon>
        <taxon>Chitinophagales</taxon>
        <taxon>Chitinophagaceae</taxon>
        <taxon>Deminuibacter</taxon>
    </lineage>
</organism>
<name>A0A3E1NCU1_9BACT</name>
<dbReference type="InterPro" id="IPR035396">
    <property type="entry name" value="Bac_rhamnosid6H"/>
</dbReference>